<proteinExistence type="predicted"/>
<dbReference type="EMBL" id="CP061038">
    <property type="protein sequence ID" value="QNQ10244.1"/>
    <property type="molecule type" value="Genomic_DNA"/>
</dbReference>
<keyword evidence="3" id="KW-1185">Reference proteome</keyword>
<evidence type="ECO:0000313" key="3">
    <source>
        <dbReference type="Proteomes" id="UP000516148"/>
    </source>
</evidence>
<dbReference type="KEGG" id="spap:H3Z74_03115"/>
<protein>
    <recommendedName>
        <fullName evidence="1">SGNH domain-containing protein</fullName>
    </recommendedName>
</protein>
<feature type="domain" description="SGNH" evidence="1">
    <location>
        <begin position="2"/>
        <end position="147"/>
    </location>
</feature>
<evidence type="ECO:0000313" key="2">
    <source>
        <dbReference type="EMBL" id="QNQ10244.1"/>
    </source>
</evidence>
<dbReference type="Pfam" id="PF19040">
    <property type="entry name" value="SGNH"/>
    <property type="match status" value="1"/>
</dbReference>
<name>A0A7H0LKP1_9SPHN</name>
<reference evidence="2 3" key="1">
    <citation type="submission" date="2020-09" db="EMBL/GenBank/DDBJ databases">
        <title>Sphingomonas sp., a new species isolated from pork steak.</title>
        <authorList>
            <person name="Heidler von Heilborn D."/>
        </authorList>
    </citation>
    <scope>NUCLEOTIDE SEQUENCE [LARGE SCALE GENOMIC DNA]</scope>
    <source>
        <strain evidence="3">S8-3T</strain>
    </source>
</reference>
<evidence type="ECO:0000259" key="1">
    <source>
        <dbReference type="Pfam" id="PF19040"/>
    </source>
</evidence>
<accession>A0A7H0LKP1</accession>
<dbReference type="Proteomes" id="UP000516148">
    <property type="component" value="Chromosome"/>
</dbReference>
<dbReference type="InterPro" id="IPR043968">
    <property type="entry name" value="SGNH"/>
</dbReference>
<organism evidence="2 3">
    <name type="scientific">Sphingomonas alpina</name>
    <dbReference type="NCBI Taxonomy" id="653931"/>
    <lineage>
        <taxon>Bacteria</taxon>
        <taxon>Pseudomonadati</taxon>
        <taxon>Pseudomonadota</taxon>
        <taxon>Alphaproteobacteria</taxon>
        <taxon>Sphingomonadales</taxon>
        <taxon>Sphingomonadaceae</taxon>
        <taxon>Sphingomonas</taxon>
    </lineage>
</organism>
<sequence length="160" mass="17794">MHNDLVARYLIDHPEIHTVVIVAHYTAYLKSPGFQPGLVRATDMLVGAGKSVVIIGPTPGENTHNVPRRLARLGNDLVPKRDYLERQKQVIAMLGILQAKDVKVIWPSHYFCGVENCRVTLDGKPVLFDEHHISMTAARYLADRIAPLIEQGDAEAALPR</sequence>
<dbReference type="AlphaFoldDB" id="A0A7H0LKP1"/>
<gene>
    <name evidence="2" type="ORF">H3Z74_03115</name>
</gene>